<name>A0AAW0WQ88_CHEQU</name>
<feature type="compositionally biased region" description="Low complexity" evidence="11">
    <location>
        <begin position="1082"/>
        <end position="1094"/>
    </location>
</feature>
<dbReference type="InterPro" id="IPR009060">
    <property type="entry name" value="UBA-like_sf"/>
</dbReference>
<dbReference type="PROSITE" id="PS50237">
    <property type="entry name" value="HECT"/>
    <property type="match status" value="1"/>
</dbReference>
<feature type="region of interest" description="Disordered" evidence="11">
    <location>
        <begin position="2833"/>
        <end position="2856"/>
    </location>
</feature>
<feature type="region of interest" description="Disordered" evidence="11">
    <location>
        <begin position="592"/>
        <end position="649"/>
    </location>
</feature>
<evidence type="ECO:0000256" key="11">
    <source>
        <dbReference type="SAM" id="MobiDB-lite"/>
    </source>
</evidence>
<comment type="pathway">
    <text evidence="3">Protein modification; protein ubiquitination.</text>
</comment>
<comment type="subcellular location">
    <subcellularLocation>
        <location evidence="2">Nucleus</location>
    </subcellularLocation>
</comment>
<feature type="compositionally biased region" description="Low complexity" evidence="11">
    <location>
        <begin position="1358"/>
        <end position="1373"/>
    </location>
</feature>
<dbReference type="InterPro" id="IPR035983">
    <property type="entry name" value="Hect_E3_ubiquitin_ligase"/>
</dbReference>
<evidence type="ECO:0000256" key="8">
    <source>
        <dbReference type="ARBA" id="ARBA00023242"/>
    </source>
</evidence>
<dbReference type="Gene3D" id="3.30.720.50">
    <property type="match status" value="1"/>
</dbReference>
<keyword evidence="8" id="KW-0539">Nucleus</keyword>
<dbReference type="PROSITE" id="PS50030">
    <property type="entry name" value="UBA"/>
    <property type="match status" value="1"/>
</dbReference>
<dbReference type="FunFam" id="3.90.1750.10:FF:000003">
    <property type="entry name" value="E3 ubiquitin-protein ligase UPL1"/>
    <property type="match status" value="1"/>
</dbReference>
<dbReference type="PANTHER" id="PTHR11254:SF67">
    <property type="entry name" value="E3 UBIQUITIN-PROTEIN LIGASE HUWE1"/>
    <property type="match status" value="1"/>
</dbReference>
<dbReference type="GO" id="GO:0008270">
    <property type="term" value="F:zinc ion binding"/>
    <property type="evidence" value="ECO:0007669"/>
    <property type="project" value="InterPro"/>
</dbReference>
<dbReference type="GO" id="GO:0061630">
    <property type="term" value="F:ubiquitin protein ligase activity"/>
    <property type="evidence" value="ECO:0007669"/>
    <property type="project" value="UniProtKB-EC"/>
</dbReference>
<evidence type="ECO:0000313" key="16">
    <source>
        <dbReference type="Proteomes" id="UP001445076"/>
    </source>
</evidence>
<dbReference type="Gene3D" id="3.90.1750.10">
    <property type="entry name" value="Hect, E3 ligase catalytic domains"/>
    <property type="match status" value="1"/>
</dbReference>
<feature type="compositionally biased region" description="Polar residues" evidence="11">
    <location>
        <begin position="3082"/>
        <end position="3128"/>
    </location>
</feature>
<gene>
    <name evidence="15" type="ORF">OTU49_008502</name>
</gene>
<dbReference type="InterPro" id="IPR041918">
    <property type="entry name" value="UBA_HUWE1"/>
</dbReference>
<comment type="catalytic activity">
    <reaction evidence="1">
        <text>S-ubiquitinyl-[E2 ubiquitin-conjugating enzyme]-L-cysteine + [acceptor protein]-L-lysine = [E2 ubiquitin-conjugating enzyme]-L-cysteine + N(6)-ubiquitinyl-[acceptor protein]-L-lysine.</text>
        <dbReference type="EC" id="2.3.2.26"/>
    </reaction>
</comment>
<feature type="compositionally biased region" description="Acidic residues" evidence="11">
    <location>
        <begin position="38"/>
        <end position="49"/>
    </location>
</feature>
<feature type="compositionally biased region" description="Basic and acidic residues" evidence="11">
    <location>
        <begin position="2779"/>
        <end position="2792"/>
    </location>
</feature>
<protein>
    <recommendedName>
        <fullName evidence="4">HECT-type E3 ubiquitin transferase</fullName>
        <ecNumber evidence="4">2.3.2.26</ecNumber>
    </recommendedName>
</protein>
<feature type="region of interest" description="Disordered" evidence="11">
    <location>
        <begin position="1053"/>
        <end position="1098"/>
    </location>
</feature>
<feature type="region of interest" description="Disordered" evidence="11">
    <location>
        <begin position="2277"/>
        <end position="2384"/>
    </location>
</feature>
<evidence type="ECO:0000256" key="5">
    <source>
        <dbReference type="ARBA" id="ARBA00022553"/>
    </source>
</evidence>
<dbReference type="InterPro" id="IPR050409">
    <property type="entry name" value="E3_ubiq-protein_ligase"/>
</dbReference>
<accession>A0AAW0WQ88</accession>
<dbReference type="Gene3D" id="6.10.250.1630">
    <property type="match status" value="1"/>
</dbReference>
<dbReference type="SMART" id="SM00678">
    <property type="entry name" value="WWE"/>
    <property type="match status" value="1"/>
</dbReference>
<dbReference type="InterPro" id="IPR025527">
    <property type="entry name" value="HUWE1/Rev1_UBM"/>
</dbReference>
<feature type="region of interest" description="Disordered" evidence="11">
    <location>
        <begin position="919"/>
        <end position="947"/>
    </location>
</feature>
<feature type="region of interest" description="Disordered" evidence="11">
    <location>
        <begin position="2065"/>
        <end position="2129"/>
    </location>
</feature>
<dbReference type="EC" id="2.3.2.26" evidence="4"/>
<feature type="active site" description="Glycyl thioester intermediate" evidence="10">
    <location>
        <position position="3726"/>
    </location>
</feature>
<evidence type="ECO:0000259" key="12">
    <source>
        <dbReference type="PROSITE" id="PS50030"/>
    </source>
</evidence>
<dbReference type="Gene3D" id="3.30.2160.10">
    <property type="entry name" value="Hect, E3 ligase catalytic domain"/>
    <property type="match status" value="1"/>
</dbReference>
<evidence type="ECO:0000313" key="15">
    <source>
        <dbReference type="EMBL" id="KAK8729492.1"/>
    </source>
</evidence>
<dbReference type="InterPro" id="IPR004170">
    <property type="entry name" value="WWE_dom"/>
</dbReference>
<dbReference type="Proteomes" id="UP001445076">
    <property type="component" value="Unassembled WGS sequence"/>
</dbReference>
<dbReference type="Pfam" id="PF02825">
    <property type="entry name" value="WWE"/>
    <property type="match status" value="1"/>
</dbReference>
<feature type="compositionally biased region" description="Low complexity" evidence="11">
    <location>
        <begin position="2803"/>
        <end position="2814"/>
    </location>
</feature>
<feature type="compositionally biased region" description="Polar residues" evidence="11">
    <location>
        <begin position="2119"/>
        <end position="2129"/>
    </location>
</feature>
<feature type="compositionally biased region" description="Low complexity" evidence="11">
    <location>
        <begin position="2463"/>
        <end position="2473"/>
    </location>
</feature>
<dbReference type="PANTHER" id="PTHR11254">
    <property type="entry name" value="HECT DOMAIN UBIQUITIN-PROTEIN LIGASE"/>
    <property type="match status" value="1"/>
</dbReference>
<feature type="region of interest" description="Disordered" evidence="11">
    <location>
        <begin position="1643"/>
        <end position="1712"/>
    </location>
</feature>
<feature type="region of interest" description="Disordered" evidence="11">
    <location>
        <begin position="739"/>
        <end position="763"/>
    </location>
</feature>
<evidence type="ECO:0000256" key="10">
    <source>
        <dbReference type="PROSITE-ProRule" id="PRU00104"/>
    </source>
</evidence>
<dbReference type="GO" id="GO:0000209">
    <property type="term" value="P:protein polyubiquitination"/>
    <property type="evidence" value="ECO:0007669"/>
    <property type="project" value="TreeGrafter"/>
</dbReference>
<evidence type="ECO:0000256" key="7">
    <source>
        <dbReference type="ARBA" id="ARBA00022786"/>
    </source>
</evidence>
<feature type="region of interest" description="Disordered" evidence="11">
    <location>
        <begin position="2198"/>
        <end position="2227"/>
    </location>
</feature>
<feature type="domain" description="UBA" evidence="12">
    <location>
        <begin position="663"/>
        <end position="702"/>
    </location>
</feature>
<dbReference type="Pfam" id="PF06025">
    <property type="entry name" value="DUF913"/>
    <property type="match status" value="1"/>
</dbReference>
<evidence type="ECO:0000256" key="9">
    <source>
        <dbReference type="ARBA" id="ARBA00034494"/>
    </source>
</evidence>
<evidence type="ECO:0000256" key="3">
    <source>
        <dbReference type="ARBA" id="ARBA00004906"/>
    </source>
</evidence>
<evidence type="ECO:0000256" key="1">
    <source>
        <dbReference type="ARBA" id="ARBA00000885"/>
    </source>
</evidence>
<feature type="region of interest" description="Disordered" evidence="11">
    <location>
        <begin position="3078"/>
        <end position="3169"/>
    </location>
</feature>
<dbReference type="CDD" id="cd00078">
    <property type="entry name" value="HECTc"/>
    <property type="match status" value="1"/>
</dbReference>
<feature type="domain" description="WWE" evidence="14">
    <location>
        <begin position="966"/>
        <end position="1044"/>
    </location>
</feature>
<feature type="region of interest" description="Disordered" evidence="11">
    <location>
        <begin position="2775"/>
        <end position="2814"/>
    </location>
</feature>
<feature type="compositionally biased region" description="Polar residues" evidence="11">
    <location>
        <begin position="2084"/>
        <end position="2102"/>
    </location>
</feature>
<dbReference type="GO" id="GO:0005737">
    <property type="term" value="C:cytoplasm"/>
    <property type="evidence" value="ECO:0007669"/>
    <property type="project" value="TreeGrafter"/>
</dbReference>
<feature type="region of interest" description="Disordered" evidence="11">
    <location>
        <begin position="2653"/>
        <end position="2678"/>
    </location>
</feature>
<dbReference type="SUPFAM" id="SSF46934">
    <property type="entry name" value="UBA-like"/>
    <property type="match status" value="1"/>
</dbReference>
<dbReference type="InterPro" id="IPR000569">
    <property type="entry name" value="HECT_dom"/>
</dbReference>
<feature type="compositionally biased region" description="Polar residues" evidence="11">
    <location>
        <begin position="326"/>
        <end position="341"/>
    </location>
</feature>
<feature type="compositionally biased region" description="Low complexity" evidence="11">
    <location>
        <begin position="3129"/>
        <end position="3167"/>
    </location>
</feature>
<dbReference type="SMART" id="SM00119">
    <property type="entry name" value="HECTc"/>
    <property type="match status" value="1"/>
</dbReference>
<keyword evidence="7 10" id="KW-0833">Ubl conjugation pathway</keyword>
<dbReference type="SUPFAM" id="SSF117839">
    <property type="entry name" value="WWE domain"/>
    <property type="match status" value="1"/>
</dbReference>
<dbReference type="Gene3D" id="3.30.2410.10">
    <property type="entry name" value="Hect, E3 ligase catalytic domain"/>
    <property type="match status" value="1"/>
</dbReference>
<dbReference type="CDD" id="cd14288">
    <property type="entry name" value="UBA_HUWE1"/>
    <property type="match status" value="1"/>
</dbReference>
<comment type="caution">
    <text evidence="15">The sequence shown here is derived from an EMBL/GenBank/DDBJ whole genome shotgun (WGS) entry which is preliminary data.</text>
</comment>
<dbReference type="InterPro" id="IPR037197">
    <property type="entry name" value="WWE_dom_sf"/>
</dbReference>
<keyword evidence="16" id="KW-1185">Reference proteome</keyword>
<reference evidence="15 16" key="1">
    <citation type="journal article" date="2024" name="BMC Genomics">
        <title>Genome assembly of redclaw crayfish (Cherax quadricarinatus) provides insights into its immune adaptation and hypoxia tolerance.</title>
        <authorList>
            <person name="Liu Z."/>
            <person name="Zheng J."/>
            <person name="Li H."/>
            <person name="Fang K."/>
            <person name="Wang S."/>
            <person name="He J."/>
            <person name="Zhou D."/>
            <person name="Weng S."/>
            <person name="Chi M."/>
            <person name="Gu Z."/>
            <person name="He J."/>
            <person name="Li F."/>
            <person name="Wang M."/>
        </authorList>
    </citation>
    <scope>NUCLEOTIDE SEQUENCE [LARGE SCALE GENOMIC DNA]</scope>
    <source>
        <strain evidence="15">ZL_2023a</strain>
    </source>
</reference>
<organism evidence="15 16">
    <name type="scientific">Cherax quadricarinatus</name>
    <name type="common">Australian red claw crayfish</name>
    <dbReference type="NCBI Taxonomy" id="27406"/>
    <lineage>
        <taxon>Eukaryota</taxon>
        <taxon>Metazoa</taxon>
        <taxon>Ecdysozoa</taxon>
        <taxon>Arthropoda</taxon>
        <taxon>Crustacea</taxon>
        <taxon>Multicrustacea</taxon>
        <taxon>Malacostraca</taxon>
        <taxon>Eumalacostraca</taxon>
        <taxon>Eucarida</taxon>
        <taxon>Decapoda</taxon>
        <taxon>Pleocyemata</taxon>
        <taxon>Astacidea</taxon>
        <taxon>Parastacoidea</taxon>
        <taxon>Parastacidae</taxon>
        <taxon>Cherax</taxon>
    </lineage>
</organism>
<evidence type="ECO:0000259" key="14">
    <source>
        <dbReference type="PROSITE" id="PS50918"/>
    </source>
</evidence>
<feature type="region of interest" description="Disordered" evidence="11">
    <location>
        <begin position="1773"/>
        <end position="1843"/>
    </location>
</feature>
<dbReference type="FunFam" id="3.30.2160.10:FF:000007">
    <property type="entry name" value="E3 ubiquitin-protein ligase HUWE1 isoform X2"/>
    <property type="match status" value="1"/>
</dbReference>
<feature type="region of interest" description="Disordered" evidence="11">
    <location>
        <begin position="2463"/>
        <end position="2482"/>
    </location>
</feature>
<feature type="compositionally biased region" description="Acidic residues" evidence="11">
    <location>
        <begin position="1775"/>
        <end position="1843"/>
    </location>
</feature>
<feature type="compositionally biased region" description="Polar residues" evidence="11">
    <location>
        <begin position="1656"/>
        <end position="1673"/>
    </location>
</feature>
<dbReference type="GO" id="GO:0006511">
    <property type="term" value="P:ubiquitin-dependent protein catabolic process"/>
    <property type="evidence" value="ECO:0007669"/>
    <property type="project" value="TreeGrafter"/>
</dbReference>
<dbReference type="SUPFAM" id="SSF56204">
    <property type="entry name" value="Hect, E3 ligase catalytic domain"/>
    <property type="match status" value="1"/>
</dbReference>
<dbReference type="Gene3D" id="1.10.8.10">
    <property type="entry name" value="DNA helicase RuvA subunit, C-terminal domain"/>
    <property type="match status" value="1"/>
</dbReference>
<sequence length="3759" mass="409323">MLEEVCLLGSDTHYICWKTPPKHEASPAPVSRTTNDNSSDEEEEEEEERESGVAGPSVSAGQREDVPPSDTTPGEKRPVPLVDYVLNVMKFVDAILSNNSTDDHCKEFVSQKGLVPLLGILGLPNLPIDFPVSQACQSVASVCKSILNLAHESGVLQRGLQCLNEKLEALAPLHQPLPSPGGSVLLHELASAPTPGEATASPQATPLLHTLSAVHAYIMMLVHVCRTGQTEIRQVSINQWGTELGLRVLAGLTQLYTSLVWESTVLLALCSDDALPAGCLFGKEDTDKLLPPDLRCDDGSRSEAVAMEVTETDVKVATGGSAPTADDSSTESPTRQQSAATQHQMKLIKPLLSSASRLGKALAELFGLLVKLCVGSPLRQRRGQQVATPITPPSTSARAVASALAQLLYAGLSWTPPPSSPVPKFRLTFLICSVRFTNPMLFDDKKMPYHLMLQYFVSSQGLKAFFDTFEWAITAGGAVQGQDGLDSGELPEGTGEFLDTWLFLLERLVNPRTMLDSPNSLPAKSSQPGYQPFSPLKFLIHIQKVAFEAVMKLWNKKPLKSYGVRISESVLVILCSIIKGEAIILERLAKEKESMPTSTTTATTTTTNTSTNNTSTTTTTTTTTSTTTTTTTPATATTVTPSPVPASAPVSLEAASQPSADSEVNQQHLQALMDMGFGRERCMEAIAQTHTLQQATEYLLMNPLMDQVSGAGGGGDMELTEEDQMLQAIAMSLGENVQVSGSGSQHRSVLAKPPPVPQKVVDDEPLSKDTLDNFTEFVLEGCLSQLDVQPQMVYKVCELLTTCATRNGTVWRDNMLTTLINQISSQAGQLLLTNTLSTQETVELLCSSVLASKFAVRLHLVTLLFEEMKSGCAIAMEQAGLVDTLTDLFTLTHAAMASISVTNSPTTATVAAAASAAPAPSPATAVPLGNSQAKEKDKESGDGSGTPKWISPGLLLLDLYEKLAIATKRRSSVSKICNHVWKWFDMSTLKWCAYSASNNKTIDDAYWAGEASIRIINGRRKYTIQFHSMVQVNEESGNRRPVMITVKDKAIAEQKKKLPHTMPQDEPTPTTEEESLRGGKQESATTEESTTEATRPGEAAVSLENALVPVTDVQADAVTVAAGDEKMECEDGEDATTVASELDNTQVVSIEGLTPGHHEAMIRACVGFMKLGVEPDTLHALMRLCLRMTRVWEHACLFASLGGVRTLLSLTESSGFWGFQNLAALLMRHVLEEPTTLRYTMEKVVRSSASNNTMSGAKELHYLLRLLAPAACRDPHLFTEITQQCLRIDLNMTLKRNLMSANNEDSILMKSVGGKSTISNAGGSTSGSSAGMTLSLEPQQLIHDLLEALTTLKDDSDPASASAGTPSTAVAGSLVTNTTPTEERASSSTSARRQLHLSRSSSANDMVVQETDEQSPMESEASKLPGADSKVASSDKADDAAKKKKPLLSKSLICKLLAEFVRSYAGCAKLVTEHHYSAGANEKITEDCSALAYMLDHLVCSSSTSDKDTAGHVRVLIAALASCNHAPDAQTILVAEVKAALGRATVYPENVDKHGRIQALVGLICTMMEACPAQLNQPPNMCFKQQQHGMNNMIRVMVRKGLVTDLARIPHSLDLSSPNMAATINAALKPLELVSRIVNLPSFVPTSSSKKKNTQNEDSQQPAGTGTTNSEATRAQGDDNIEDTENTEHDISGAGESLEPTSDAHPNEDGTLVEGDEAGLEEILDHLLEDGGGRAQPHRDTVTATVTYVIDHDAPMDTDDTLHDSRMVTHSESQFLDEGEDGGNEEQEDSSSDSSEEREEDEDNDEDNDEEVEEEEEEEDGADDDDDEEEEEEEGSVFDEGYEDLEEAFIRLPGDRDSDDILLLPSYQQYIDTIDTIIFGDRVDRVSLHHHSNSHEDPSFMASTPNANPSGSNAIPTHPLFQNPREVPTSASARLNSRPSRQRGVLRYHTVTPRTHTTTTTILQRLLGPSHRDVLQLSSNLREASQVLFTNPDVRLMPPDPDEFIEMQDHGGTVMNNGGSSASLSNVPNALSRWTEETRVLEADSMHDAVTVVKPALMAVLEKYRDAEQSERDKKKKEQEANKPPTTSSDSSHGPLLLQSSDAEMGEAPDNNRVADGQETPNPETSGQEATILSRASIAESIVESVLASSSRPQATTPSFSGLLTLLSPVSSGAPTLPLQEPPISSIPAIGGALAGVPSAPATPQTTCVSSLPPFPSPTTSTPTPTALLAPANASVLGSSVTPSTLTVTDAEMVVASPLPTVGPQAISNDNVESLVTQEETPMSVSPPEYPSQSPELLASSGDTLTTPPLPGMPPREAWEDPSMAMQQDSQDQSGDQTMTSSLPVLVMPSNLRRDSQDRPQQDSRGGRESEAGPSGSSTTRPDYSAILGDIEIPEGVDPSFLAALPEDMRQEVIAEQLRLQRVRQRATENTRENNSASVSEVNPEFLAALPPNIQEEVLAQQRLEQQRQQAARSNPDDPMDPVSFLQTLPPSLRQTILADLEDSQFAALPPELAQEAQTLRRQREERNRHVHEHMFNRSGTSLSSILRNTARIGSRLMHSSSWSTSWNLRTSSSGQQVTATSKPRGRQLLDHEAMTCLLVLLFVDEPKLNTGRLHRVLRYLCHHTPTRDWVIKALLSILERCGDQSLLSSSRIGGISSEMPTPGLSPMTPDPGGRGASKKMTLGRADFAPTASTPAWRGESRSPTAPSWLSMSMDAALGCRASIFQIQRTAQTGKRTSAAALTTSVNIHPQAAPLVCRHALDTLISLAKSFPSHFLPHQGKESDDNKSEAKKSGCGTTTGAISKNSKGSSGQSSESTDFWELLVKLDSISVSRKGKGLPRTHSGAGSSSEEEQRVTSLEASALGQLIQQLAHPVVRRSSLLTDRLLRLLALISLGLPDTADTATSQNSNTLQHSTENSQTLEHLLKLAIHVLTSKSCSEEGLEDATALLLHLSHGPPPARDQVLRLLLQGAATLGSTVATHIAALLSDLQAYNASHPPVCINDEEHQPHVTDKTKKGLLQDRFTNECVIISGTTKVKAPCELQLASMSALTSKTSSQAFFLRTLKVIIQLRDAIRLSRTRKSGTQPPNVATDRQTESQPSTVGNQEQSETGNNDPSSEMATSQQPQVTEASQEQPEAAAAAAIQEQVSTVTTQEQEDTVQQQIQQQEQSERDFVPVVLIDVSNPETDNAVNASATPQPESIQPTAEAMDVDNELPETTELGSLSAQLNLDELWSTLSQCLIELGETQDTHAVLVLQPAVEAFFLVHASAASGDRKERTTTQTESREAQLAHLHHEIAPLSPLPSVPAEDGEGNVNRAGARKRENSMSLIAEYNPGDTEKFLKFAETHRTVLNQILRQSTVHLADGPFSVLVDHTRLLDFDIKRKYFRTELERADDGMRREDLAVHVRREHVFEDSFRELHRRSPDEWKNRFYIVFEGEEGQDAGGLLREWYMIISREIFNPMYALFCTSPGDRVTYMINPASHCNSNHLSYFKFVGRVIAKAIYDNKLLECYFTRSFYKHILGKMVRVVDMESEDYSFYQGLIYLLEHNVADLGYELTFSTEVQEFGVTEVRDLKQNGRNIAVTEESKMEYIRLVCQMKMTGAIRQQLNAFLEGFYDIIAKRLISIFNEQELELLISGLPTIDIDDLRTNTEYHKYQPNSLQIQWFWRALRSFDQAERAKFLQFVTGTSKVPLQGFVALEGMNGTQKFQIHRDDRSTDRLPSAHTCFNQLDLPVYETYDKLRHYLLKAIHECSEGFGFA</sequence>
<dbReference type="GO" id="GO:0009966">
    <property type="term" value="P:regulation of signal transduction"/>
    <property type="evidence" value="ECO:0007669"/>
    <property type="project" value="UniProtKB-ARBA"/>
</dbReference>
<keyword evidence="6" id="KW-0808">Transferase</keyword>
<dbReference type="PROSITE" id="PS50918">
    <property type="entry name" value="WWE"/>
    <property type="match status" value="1"/>
</dbReference>
<dbReference type="InterPro" id="IPR015940">
    <property type="entry name" value="UBA"/>
</dbReference>
<comment type="similarity">
    <text evidence="9">Belongs to the UPL family. TOM1/PTR1 subfamily.</text>
</comment>
<dbReference type="Pfam" id="PF00632">
    <property type="entry name" value="HECT"/>
    <property type="match status" value="1"/>
</dbReference>
<feature type="region of interest" description="Disordered" evidence="11">
    <location>
        <begin position="18"/>
        <end position="78"/>
    </location>
</feature>
<evidence type="ECO:0000259" key="13">
    <source>
        <dbReference type="PROSITE" id="PS50237"/>
    </source>
</evidence>
<dbReference type="Pfam" id="PF14377">
    <property type="entry name" value="UBM"/>
    <property type="match status" value="3"/>
</dbReference>
<evidence type="ECO:0000256" key="2">
    <source>
        <dbReference type="ARBA" id="ARBA00004123"/>
    </source>
</evidence>
<dbReference type="EMBL" id="JARKIK010000067">
    <property type="protein sequence ID" value="KAK8729492.1"/>
    <property type="molecule type" value="Genomic_DNA"/>
</dbReference>
<evidence type="ECO:0000256" key="6">
    <source>
        <dbReference type="ARBA" id="ARBA00022679"/>
    </source>
</evidence>
<feature type="compositionally biased region" description="Basic and acidic residues" evidence="11">
    <location>
        <begin position="2065"/>
        <end position="2081"/>
    </location>
</feature>
<dbReference type="FunFam" id="3.30.2410.10:FF:000004">
    <property type="entry name" value="E3 ubiquitin-protein ligase HUWE1, variant"/>
    <property type="match status" value="1"/>
</dbReference>
<proteinExistence type="inferred from homology"/>
<dbReference type="InterPro" id="IPR018123">
    <property type="entry name" value="WWE-dom_subgr"/>
</dbReference>
<feature type="region of interest" description="Disordered" evidence="11">
    <location>
        <begin position="1354"/>
        <end position="1440"/>
    </location>
</feature>
<dbReference type="InterPro" id="IPR010314">
    <property type="entry name" value="E3_Ub_ligase_DUF913"/>
</dbReference>
<feature type="compositionally biased region" description="Basic and acidic residues" evidence="11">
    <location>
        <begin position="2352"/>
        <end position="2371"/>
    </location>
</feature>
<feature type="region of interest" description="Disordered" evidence="11">
    <location>
        <begin position="313"/>
        <end position="341"/>
    </location>
</feature>
<feature type="compositionally biased region" description="Low complexity" evidence="11">
    <location>
        <begin position="596"/>
        <end position="649"/>
    </location>
</feature>
<keyword evidence="5" id="KW-0597">Phosphoprotein</keyword>
<feature type="compositionally biased region" description="Low complexity" evidence="11">
    <location>
        <begin position="2323"/>
        <end position="2342"/>
    </location>
</feature>
<feature type="domain" description="HECT" evidence="13">
    <location>
        <begin position="3423"/>
        <end position="3759"/>
    </location>
</feature>
<feature type="compositionally biased region" description="Low complexity" evidence="11">
    <location>
        <begin position="2218"/>
        <end position="2227"/>
    </location>
</feature>
<dbReference type="GO" id="GO:0005634">
    <property type="term" value="C:nucleus"/>
    <property type="evidence" value="ECO:0007669"/>
    <property type="project" value="UniProtKB-SubCell"/>
</dbReference>
<evidence type="ECO:0000256" key="4">
    <source>
        <dbReference type="ARBA" id="ARBA00012485"/>
    </source>
</evidence>